<dbReference type="Gene3D" id="1.20.120.20">
    <property type="entry name" value="Apolipoprotein"/>
    <property type="match status" value="1"/>
</dbReference>
<dbReference type="RefSeq" id="WP_022541922.1">
    <property type="nucleotide sequence ID" value="NC_022521.1"/>
</dbReference>
<keyword evidence="2" id="KW-1133">Transmembrane helix</keyword>
<evidence type="ECO:0000256" key="1">
    <source>
        <dbReference type="SAM" id="Coils"/>
    </source>
</evidence>
<evidence type="ECO:0000256" key="2">
    <source>
        <dbReference type="SAM" id="Phobius"/>
    </source>
</evidence>
<keyword evidence="2" id="KW-0812">Transmembrane</keyword>
<dbReference type="EMBL" id="AP012489">
    <property type="protein sequence ID" value="BAN90652.1"/>
    <property type="molecule type" value="Genomic_DNA"/>
</dbReference>
<evidence type="ECO:0000313" key="3">
    <source>
        <dbReference type="EMBL" id="BAN90652.1"/>
    </source>
</evidence>
<keyword evidence="4" id="KW-1185">Reference proteome</keyword>
<proteinExistence type="predicted"/>
<dbReference type="GeneID" id="17110462"/>
<reference evidence="3 4" key="1">
    <citation type="journal article" date="2013" name="Appl. Environ. Microbiol.">
        <title>Variation of the Virus-Related Elements within Syntenic Genomes of the Hyperthermophilic Archaeon Aeropyrum.</title>
        <authorList>
            <person name="Daifuku T."/>
            <person name="Yoshida T."/>
            <person name="Kitamura T."/>
            <person name="Kawaichi S."/>
            <person name="Inoue T."/>
            <person name="Nomura K."/>
            <person name="Yoshida Y."/>
            <person name="Kuno S."/>
            <person name="Sako Y."/>
        </authorList>
    </citation>
    <scope>NUCLEOTIDE SEQUENCE [LARGE SCALE GENOMIC DNA]</scope>
    <source>
        <strain evidence="3 4">SY1</strain>
    </source>
</reference>
<evidence type="ECO:0008006" key="5">
    <source>
        <dbReference type="Google" id="ProtNLM"/>
    </source>
</evidence>
<keyword evidence="1" id="KW-0175">Coiled coil</keyword>
<organism evidence="3 4">
    <name type="scientific">Aeropyrum camini SY1 = JCM 12091</name>
    <dbReference type="NCBI Taxonomy" id="1198449"/>
    <lineage>
        <taxon>Archaea</taxon>
        <taxon>Thermoproteota</taxon>
        <taxon>Thermoprotei</taxon>
        <taxon>Desulfurococcales</taxon>
        <taxon>Desulfurococcaceae</taxon>
        <taxon>Aeropyrum</taxon>
    </lineage>
</organism>
<dbReference type="Gene3D" id="2.130.10.10">
    <property type="entry name" value="YVTN repeat-like/Quinoprotein amine dehydrogenase"/>
    <property type="match status" value="1"/>
</dbReference>
<name>U3TAW7_9CREN</name>
<dbReference type="STRING" id="1198449.ACAM_1183"/>
<dbReference type="KEGG" id="acj:ACAM_1183"/>
<evidence type="ECO:0000313" key="4">
    <source>
        <dbReference type="Proteomes" id="UP000016887"/>
    </source>
</evidence>
<dbReference type="InterPro" id="IPR036278">
    <property type="entry name" value="Sialidase_sf"/>
</dbReference>
<dbReference type="AlphaFoldDB" id="U3TAW7"/>
<dbReference type="InterPro" id="IPR015943">
    <property type="entry name" value="WD40/YVTN_repeat-like_dom_sf"/>
</dbReference>
<feature type="coiled-coil region" evidence="1">
    <location>
        <begin position="663"/>
        <end position="690"/>
    </location>
</feature>
<dbReference type="Gene3D" id="2.115.10.20">
    <property type="entry name" value="Glycosyl hydrolase domain, family 43"/>
    <property type="match status" value="1"/>
</dbReference>
<sequence>MKVTVRAVAFLILLSIITASPALAGYPGGGEHASQPSVSGDMFYYSMAAGMTAAAPSPVLEDKLLLATSGISAENPYSSFTVSFTRNSKVSVEAGRFGFEHEPSVAVDPGNPDNIVVAAHHEGLAGLPNAIGVYYSLDGGSTWTGPIVMPLANESDIYHSDPALAATGDGVFYIAYMSIGPREMPGGYFFSASIVVAKSVDGGATWSVINVIDPGYIIDEMSQNGIIVFDVMLDKPYIAAARVGGSDIVAVTYTAIADGYDPAKGVSVTIFRITAVISPDGGSTWIGPSTVAEKVNTSQGFGPGGQFEVLQGSNPAVAPTGEVYVAYYDSLSDGYLEGRAAIMVSSSQDLGQTWSEPEQAAVIDREMEYYSPAGFRMAASMFPSMDVSPDGTIYIAYASATSGDPGDVFLVYRTPDSQLWEEPMRLSAGDGSLQFFPWLDVGEDGRVHVIWGDTMGDPSYMTYHVVYARVDTASGSIEYGQVTDYASLALGVFFIGDYFNVAASQGQVYAVWTDTRMSLRKVGPLIYIGGDTSIFLAKLGERPEPRLEVAPGELEAGRAAIAELRLEDFPSYGVYMLSIEGVTLTSIDTLIFVDEQGRAVQRTILPPLASGSYSLQLVAFSDSSIHAEKEITYTDVVIQAVDTSRQEILNSIQQTAGDTGAALEALQARMEALEEIARQNSQDISEIKGELVNVSTGVSSLSSKLDDVESSIASKIDTAAEDLKTEVRSEGEKTRSTVDSVLGEIKMLIEDRTSGIMDAIDGLKNAVEQRVTEVEGNAETALNRGNIAMGLSVLALLAGLGSVVIAFRKP</sequence>
<feature type="transmembrane region" description="Helical" evidence="2">
    <location>
        <begin position="787"/>
        <end position="807"/>
    </location>
</feature>
<dbReference type="eggNOG" id="arCOG00372">
    <property type="taxonomic scope" value="Archaea"/>
</dbReference>
<dbReference type="SUPFAM" id="SSF50939">
    <property type="entry name" value="Sialidases"/>
    <property type="match status" value="1"/>
</dbReference>
<dbReference type="Proteomes" id="UP000016887">
    <property type="component" value="Chromosome"/>
</dbReference>
<protein>
    <recommendedName>
        <fullName evidence="5">Exo-alpha-sialidase</fullName>
    </recommendedName>
</protein>
<dbReference type="InterPro" id="IPR023296">
    <property type="entry name" value="Glyco_hydro_beta-prop_sf"/>
</dbReference>
<accession>U3TAW7</accession>
<keyword evidence="2" id="KW-0472">Membrane</keyword>
<gene>
    <name evidence="3" type="ORF">ACAM_1183</name>
</gene>
<dbReference type="CDD" id="cd15482">
    <property type="entry name" value="Sialidase_non-viral"/>
    <property type="match status" value="1"/>
</dbReference>